<comment type="catalytic activity">
    <reaction evidence="13">
        <text>4-fumarylacetoacetate + H2O = acetoacetate + fumarate + H(+)</text>
        <dbReference type="Rhea" id="RHEA:10244"/>
        <dbReference type="ChEBI" id="CHEBI:13705"/>
        <dbReference type="ChEBI" id="CHEBI:15377"/>
        <dbReference type="ChEBI" id="CHEBI:15378"/>
        <dbReference type="ChEBI" id="CHEBI:18034"/>
        <dbReference type="ChEBI" id="CHEBI:29806"/>
        <dbReference type="EC" id="3.7.1.2"/>
    </reaction>
</comment>
<comment type="cofactor">
    <cofactor evidence="13">
        <name>Mg(2+)</name>
        <dbReference type="ChEBI" id="CHEBI:18420"/>
    </cofactor>
    <cofactor evidence="13">
        <name>Ca(2+)</name>
        <dbReference type="ChEBI" id="CHEBI:29108"/>
    </cofactor>
</comment>
<proteinExistence type="inferred from homology"/>
<evidence type="ECO:0000256" key="3">
    <source>
        <dbReference type="ARBA" id="ARBA00012094"/>
    </source>
</evidence>
<reference evidence="16 17" key="1">
    <citation type="journal article" date="2018" name="Nat. Genet.">
        <title>The Rosa genome provides new insights in the design of modern roses.</title>
        <authorList>
            <person name="Bendahmane M."/>
        </authorList>
    </citation>
    <scope>NUCLEOTIDE SEQUENCE [LARGE SCALE GENOMIC DNA]</scope>
    <source>
        <strain evidence="17">cv. Old Blush</strain>
    </source>
</reference>
<evidence type="ECO:0000256" key="11">
    <source>
        <dbReference type="PIRSR" id="PIRSR605959-2"/>
    </source>
</evidence>
<keyword evidence="5 13" id="KW-0378">Hydrolase</keyword>
<dbReference type="Gene3D" id="2.30.30.230">
    <property type="entry name" value="Fumarylacetoacetase, N-terminal domain"/>
    <property type="match status" value="1"/>
</dbReference>
<dbReference type="SUPFAM" id="SSF63433">
    <property type="entry name" value="Fumarylacetoacetate hydrolase, FAH, N-terminal domain"/>
    <property type="match status" value="1"/>
</dbReference>
<dbReference type="UniPathway" id="UPA00139">
    <property type="reaction ID" value="UER00341"/>
</dbReference>
<dbReference type="Gene3D" id="3.90.850.10">
    <property type="entry name" value="Fumarylacetoacetase-like, C-terminal domain"/>
    <property type="match status" value="2"/>
</dbReference>
<evidence type="ECO:0000256" key="13">
    <source>
        <dbReference type="RuleBase" id="RU366008"/>
    </source>
</evidence>
<comment type="pathway">
    <text evidence="1 13">Amino-acid degradation; L-phenylalanine degradation; acetoacetate and fumarate from L-phenylalanine: step 6/6.</text>
</comment>
<dbReference type="EC" id="3.7.1.2" evidence="3 13"/>
<feature type="domain" description="Fumarylacetoacetase N-terminal" evidence="15">
    <location>
        <begin position="67"/>
        <end position="171"/>
    </location>
</feature>
<evidence type="ECO:0000256" key="2">
    <source>
        <dbReference type="ARBA" id="ARBA00010211"/>
    </source>
</evidence>
<name>A0A2P6RD10_ROSCH</name>
<comment type="similarity">
    <text evidence="2 13">Belongs to the FAH family.</text>
</comment>
<evidence type="ECO:0000256" key="12">
    <source>
        <dbReference type="PIRSR" id="PIRSR605959-3"/>
    </source>
</evidence>
<dbReference type="PANTHER" id="PTHR43069">
    <property type="entry name" value="FUMARYLACETOACETASE"/>
    <property type="match status" value="1"/>
</dbReference>
<evidence type="ECO:0000256" key="4">
    <source>
        <dbReference type="ARBA" id="ARBA00022723"/>
    </source>
</evidence>
<accession>A0A2P6RD10</accession>
<evidence type="ECO:0000256" key="6">
    <source>
        <dbReference type="ARBA" id="ARBA00022837"/>
    </source>
</evidence>
<keyword evidence="4 12" id="KW-0479">Metal-binding</keyword>
<dbReference type="GO" id="GO:0006559">
    <property type="term" value="P:L-phenylalanine catabolic process"/>
    <property type="evidence" value="ECO:0007669"/>
    <property type="project" value="UniProtKB-UniRule"/>
</dbReference>
<evidence type="ECO:0000256" key="7">
    <source>
        <dbReference type="ARBA" id="ARBA00022842"/>
    </source>
</evidence>
<keyword evidence="8 13" id="KW-0828">Tyrosine catabolism</keyword>
<feature type="binding site" evidence="12">
    <location>
        <position position="179"/>
    </location>
    <ligand>
        <name>Ca(2+)</name>
        <dbReference type="ChEBI" id="CHEBI:29108"/>
    </ligand>
</feature>
<evidence type="ECO:0000256" key="5">
    <source>
        <dbReference type="ARBA" id="ARBA00022801"/>
    </source>
</evidence>
<dbReference type="InterPro" id="IPR005959">
    <property type="entry name" value="Fumarylacetoacetase"/>
</dbReference>
<protein>
    <recommendedName>
        <fullName evidence="3 13">Fumarylacetoacetase</fullName>
        <ecNumber evidence="3 13">3.7.1.2</ecNumber>
    </recommendedName>
    <alternativeName>
        <fullName evidence="13">Fumarylacetoacetate hydrolase</fullName>
    </alternativeName>
</protein>
<keyword evidence="6 12" id="KW-0106">Calcium</keyword>
<dbReference type="GO" id="GO:0006572">
    <property type="term" value="P:L-tyrosine catabolic process"/>
    <property type="evidence" value="ECO:0007669"/>
    <property type="project" value="UniProtKB-UniRule"/>
</dbReference>
<dbReference type="PANTHER" id="PTHR43069:SF2">
    <property type="entry name" value="FUMARYLACETOACETASE"/>
    <property type="match status" value="1"/>
</dbReference>
<dbReference type="AlphaFoldDB" id="A0A2P6RD10"/>
<evidence type="ECO:0000259" key="14">
    <source>
        <dbReference type="Pfam" id="PF01557"/>
    </source>
</evidence>
<feature type="domain" description="Fumarylacetoacetase-like C-terminal" evidence="14">
    <location>
        <begin position="311"/>
        <end position="431"/>
    </location>
</feature>
<gene>
    <name evidence="16" type="ORF">RchiOBHm_Chr3g0477951</name>
</gene>
<dbReference type="Proteomes" id="UP000238479">
    <property type="component" value="Chromosome 3"/>
</dbReference>
<dbReference type="InterPro" id="IPR011234">
    <property type="entry name" value="Fumarylacetoacetase-like_C"/>
</dbReference>
<evidence type="ECO:0000259" key="15">
    <source>
        <dbReference type="Pfam" id="PF09298"/>
    </source>
</evidence>
<evidence type="ECO:0000256" key="8">
    <source>
        <dbReference type="ARBA" id="ARBA00022878"/>
    </source>
</evidence>
<evidence type="ECO:0000256" key="10">
    <source>
        <dbReference type="PIRSR" id="PIRSR605959-1"/>
    </source>
</evidence>
<keyword evidence="7 12" id="KW-0460">Magnesium</keyword>
<dbReference type="Pfam" id="PF09298">
    <property type="entry name" value="FAA_hydrolase_N"/>
    <property type="match status" value="1"/>
</dbReference>
<feature type="active site" description="Proton acceptor" evidence="10">
    <location>
        <position position="186"/>
    </location>
</feature>
<dbReference type="GO" id="GO:0046872">
    <property type="term" value="F:metal ion binding"/>
    <property type="evidence" value="ECO:0007669"/>
    <property type="project" value="UniProtKB-UniRule"/>
</dbReference>
<dbReference type="InterPro" id="IPR015377">
    <property type="entry name" value="Fumarylacetoacetase_N"/>
</dbReference>
<sequence length="453" mass="49694">MKRPPSNTLYGLFRSFRENNPIDDIPLPNLPSSNFVHGSRRHRKNSVSGVALTSFIEVDPSSHFPIQNLPFGVFKPKPASTARPGVAIGDYVLDLSAIAAAGLFNGPILRNSDCFYQPNLNKFLALGRPAWKEARATLQKLLSSTEPTLRDNQSLKQESLIPLSEVEMLLPVAIGDFTDFFSSMDHVHDCGAKINCKAGQAIPLKWYVGLGCHSTEIYSCIFDRLQIEQVLFRVRLDLPIAYHGRASSIVISGTDITRPRSIRDVSLETFLRPRWGAAVVGPGNELGNPVDVNEAADHIFGLVLMNGWIGTTISPWIVTLEALEPFSCDPPKKVCISWFLYDVCSEVQHPHLMPYVAENISESYDITLELAHLTVNGCNLRPGDLFGTGTISGPGPESYGSLLELTWDKPLSLNGVTREFLEDGDEVIITGFSKGNGYKVGFGKCSGKIVPPP</sequence>
<dbReference type="Pfam" id="PF01557">
    <property type="entry name" value="FAA_hydrolase"/>
    <property type="match status" value="1"/>
</dbReference>
<comment type="caution">
    <text evidence="16">The sequence shown here is derived from an EMBL/GenBank/DDBJ whole genome shotgun (WGS) entry which is preliminary data.</text>
</comment>
<dbReference type="InterPro" id="IPR036663">
    <property type="entry name" value="Fumarylacetoacetase_C_sf"/>
</dbReference>
<dbReference type="GO" id="GO:0004334">
    <property type="term" value="F:fumarylacetoacetase activity"/>
    <property type="evidence" value="ECO:0007669"/>
    <property type="project" value="UniProtKB-UniRule"/>
</dbReference>
<dbReference type="InterPro" id="IPR036462">
    <property type="entry name" value="Fumarylacetoacetase_N_sf"/>
</dbReference>
<dbReference type="GO" id="GO:1902000">
    <property type="term" value="P:homogentisate catabolic process"/>
    <property type="evidence" value="ECO:0007669"/>
    <property type="project" value="TreeGrafter"/>
</dbReference>
<dbReference type="STRING" id="74649.A0A2P6RD10"/>
<keyword evidence="17" id="KW-1185">Reference proteome</keyword>
<dbReference type="FunFam" id="2.30.30.230:FF:000002">
    <property type="entry name" value="Fumarylacetoacetase"/>
    <property type="match status" value="1"/>
</dbReference>
<feature type="binding site" evidence="11">
    <location>
        <position position="181"/>
    </location>
    <ligand>
        <name>substrate</name>
    </ligand>
</feature>
<dbReference type="SUPFAM" id="SSF56529">
    <property type="entry name" value="FAH"/>
    <property type="match status" value="1"/>
</dbReference>
<feature type="binding site" evidence="12">
    <location>
        <position position="311"/>
    </location>
    <ligand>
        <name>Mg(2+)</name>
        <dbReference type="ChEBI" id="CHEBI:18420"/>
    </ligand>
</feature>
<evidence type="ECO:0000313" key="16">
    <source>
        <dbReference type="EMBL" id="PRQ44319.1"/>
    </source>
</evidence>
<evidence type="ECO:0000256" key="9">
    <source>
        <dbReference type="ARBA" id="ARBA00023232"/>
    </source>
</evidence>
<keyword evidence="9 13" id="KW-0585">Phenylalanine catabolism</keyword>
<evidence type="ECO:0000256" key="1">
    <source>
        <dbReference type="ARBA" id="ARBA00004782"/>
    </source>
</evidence>
<evidence type="ECO:0000313" key="17">
    <source>
        <dbReference type="Proteomes" id="UP000238479"/>
    </source>
</evidence>
<dbReference type="EMBL" id="PDCK01000041">
    <property type="protein sequence ID" value="PRQ44319.1"/>
    <property type="molecule type" value="Genomic_DNA"/>
</dbReference>
<feature type="binding site" evidence="11">
    <location>
        <position position="390"/>
    </location>
    <ligand>
        <name>substrate</name>
    </ligand>
</feature>
<organism evidence="16 17">
    <name type="scientific">Rosa chinensis</name>
    <name type="common">China rose</name>
    <dbReference type="NCBI Taxonomy" id="74649"/>
    <lineage>
        <taxon>Eukaryota</taxon>
        <taxon>Viridiplantae</taxon>
        <taxon>Streptophyta</taxon>
        <taxon>Embryophyta</taxon>
        <taxon>Tracheophyta</taxon>
        <taxon>Spermatophyta</taxon>
        <taxon>Magnoliopsida</taxon>
        <taxon>eudicotyledons</taxon>
        <taxon>Gunneridae</taxon>
        <taxon>Pentapetalae</taxon>
        <taxon>rosids</taxon>
        <taxon>fabids</taxon>
        <taxon>Rosales</taxon>
        <taxon>Rosaceae</taxon>
        <taxon>Rosoideae</taxon>
        <taxon>Rosoideae incertae sedis</taxon>
        <taxon>Rosa</taxon>
    </lineage>
</organism>
<dbReference type="Gramene" id="PRQ44319">
    <property type="protein sequence ID" value="PRQ44319"/>
    <property type="gene ID" value="RchiOBHm_Chr3g0477951"/>
</dbReference>
<dbReference type="OMA" id="YSNINHA"/>